<evidence type="ECO:0000256" key="2">
    <source>
        <dbReference type="ARBA" id="ARBA00007553"/>
    </source>
</evidence>
<dbReference type="Gene3D" id="3.40.80.10">
    <property type="entry name" value="Peptidoglycan recognition protein-like"/>
    <property type="match status" value="1"/>
</dbReference>
<evidence type="ECO:0000313" key="18">
    <source>
        <dbReference type="RefSeq" id="XP_020016494.1"/>
    </source>
</evidence>
<keyword evidence="17" id="KW-1185">Reference proteome</keyword>
<evidence type="ECO:0000256" key="5">
    <source>
        <dbReference type="ARBA" id="ARBA00022588"/>
    </source>
</evidence>
<dbReference type="OrthoDB" id="10001926at2759"/>
<dbReference type="GO" id="GO:0008745">
    <property type="term" value="F:N-acetylmuramoyl-L-alanine amidase activity"/>
    <property type="evidence" value="ECO:0007669"/>
    <property type="project" value="InterPro"/>
</dbReference>
<dbReference type="GO" id="GO:0050830">
    <property type="term" value="P:defense response to Gram-positive bacterium"/>
    <property type="evidence" value="ECO:0007669"/>
    <property type="project" value="TreeGrafter"/>
</dbReference>
<name>A0A250YBI0_CASCN</name>
<dbReference type="Pfam" id="PF01510">
    <property type="entry name" value="Amidase_2"/>
    <property type="match status" value="1"/>
</dbReference>
<keyword evidence="8" id="KW-0044">Antibiotic</keyword>
<dbReference type="SMART" id="SM00644">
    <property type="entry name" value="Ami_2"/>
    <property type="match status" value="1"/>
</dbReference>
<dbReference type="GO" id="GO:0016045">
    <property type="term" value="P:detection of bacterium"/>
    <property type="evidence" value="ECO:0007669"/>
    <property type="project" value="TreeGrafter"/>
</dbReference>
<evidence type="ECO:0000313" key="16">
    <source>
        <dbReference type="Ensembl" id="ENSCCNP00000031578.1"/>
    </source>
</evidence>
<dbReference type="PIRSF" id="PIRSF037945">
    <property type="entry name" value="PGRPs"/>
    <property type="match status" value="1"/>
</dbReference>
<keyword evidence="9 11" id="KW-1015">Disulfide bond</keyword>
<reference evidence="15" key="1">
    <citation type="journal article" date="2017" name="G3 (Bethesda)">
        <title>De Novo Genome and Transcriptome Assembly of the Canadian Beaver (Castor canadensis).</title>
        <authorList>
            <person name="Lok S."/>
            <person name="Paton T.A."/>
            <person name="Wang Z."/>
            <person name="Kaur G."/>
            <person name="Walker S."/>
            <person name="Yuen R.K."/>
            <person name="Sung W.W."/>
            <person name="Whitney J."/>
            <person name="Buchanan J.A."/>
            <person name="Trost B."/>
            <person name="Singh N."/>
            <person name="Apresto B."/>
            <person name="Chen N."/>
            <person name="Coole M."/>
            <person name="Dawson T.J."/>
            <person name="Ho K.Y."/>
            <person name="Hu Z."/>
            <person name="Pullenayegum S."/>
            <person name="Samler K."/>
            <person name="Shipstone A."/>
            <person name="Tsoi F."/>
            <person name="Wang T."/>
            <person name="Pereira S.L."/>
            <person name="Rostami P."/>
            <person name="Ryan C.A."/>
            <person name="Tong A.H."/>
            <person name="Ng K."/>
            <person name="Sundaravadanam Y."/>
            <person name="Simpson J.T."/>
            <person name="Lim B.K."/>
            <person name="Engstrom M.D."/>
            <person name="Dutton C.J."/>
            <person name="Kerr K.C."/>
            <person name="Franke M."/>
            <person name="Rapley W."/>
            <person name="Wintle R.F."/>
            <person name="Scherer S.W."/>
        </authorList>
    </citation>
    <scope>NUCLEOTIDE SEQUENCE</scope>
    <source>
        <strain evidence="15">Ward</strain>
        <tissue evidence="15">Leukocyte</tissue>
    </source>
</reference>
<evidence type="ECO:0000256" key="3">
    <source>
        <dbReference type="ARBA" id="ARBA00022525"/>
    </source>
</evidence>
<evidence type="ECO:0000256" key="7">
    <source>
        <dbReference type="ARBA" id="ARBA00022859"/>
    </source>
</evidence>
<proteinExistence type="inferred from homology"/>
<evidence type="ECO:0000259" key="14">
    <source>
        <dbReference type="SMART" id="SM00701"/>
    </source>
</evidence>
<dbReference type="InterPro" id="IPR006619">
    <property type="entry name" value="PGRP_domain_met/bac"/>
</dbReference>
<evidence type="ECO:0000256" key="8">
    <source>
        <dbReference type="ARBA" id="ARBA00023022"/>
    </source>
</evidence>
<dbReference type="SUPFAM" id="SSF55846">
    <property type="entry name" value="N-acetylmuramoyl-L-alanine amidase-like"/>
    <property type="match status" value="1"/>
</dbReference>
<keyword evidence="3" id="KW-0964">Secreted</keyword>
<evidence type="ECO:0000259" key="13">
    <source>
        <dbReference type="SMART" id="SM00644"/>
    </source>
</evidence>
<dbReference type="AlphaFoldDB" id="A0A250YBI0"/>
<comment type="similarity">
    <text evidence="2 10">Belongs to the N-acetylmuramoyl-L-alanine amidase 2 family.</text>
</comment>
<keyword evidence="5 10" id="KW-0399">Innate immunity</keyword>
<dbReference type="FunFam" id="3.40.80.10:FF:000001">
    <property type="entry name" value="Peptidoglycan recognition protein 1"/>
    <property type="match status" value="1"/>
</dbReference>
<dbReference type="InterPro" id="IPR036505">
    <property type="entry name" value="Amidase/PGRP_sf"/>
</dbReference>
<dbReference type="RefSeq" id="XP_020016494.1">
    <property type="nucleotide sequence ID" value="XM_020160905.1"/>
</dbReference>
<feature type="disulfide bond" evidence="11">
    <location>
        <begin position="23"/>
        <end position="147"/>
    </location>
</feature>
<protein>
    <recommendedName>
        <fullName evidence="10">Peptidoglycan-recognition protein</fullName>
    </recommendedName>
</protein>
<dbReference type="GO" id="GO:0008270">
    <property type="term" value="F:zinc ion binding"/>
    <property type="evidence" value="ECO:0007669"/>
    <property type="project" value="InterPro"/>
</dbReference>
<evidence type="ECO:0000313" key="17">
    <source>
        <dbReference type="Proteomes" id="UP001732720"/>
    </source>
</evidence>
<dbReference type="Ensembl" id="ENSCCNT00000039708.1">
    <property type="protein sequence ID" value="ENSCCNP00000031578.1"/>
    <property type="gene ID" value="ENSCCNG00000030070.1"/>
</dbReference>
<feature type="domain" description="Peptidoglycan recognition protein family" evidence="14">
    <location>
        <begin position="24"/>
        <end position="167"/>
    </location>
</feature>
<evidence type="ECO:0000256" key="11">
    <source>
        <dbReference type="PIRSR" id="PIRSR037945-1"/>
    </source>
</evidence>
<keyword evidence="4" id="KW-0929">Antimicrobial</keyword>
<dbReference type="GeneID" id="109684508"/>
<keyword evidence="6 12" id="KW-0732">Signal</keyword>
<evidence type="ECO:0000256" key="10">
    <source>
        <dbReference type="PIRNR" id="PIRNR037945"/>
    </source>
</evidence>
<feature type="chain" id="PRO_5044570830" description="Peptidoglycan-recognition protein" evidence="12">
    <location>
        <begin position="23"/>
        <end position="188"/>
    </location>
</feature>
<dbReference type="GO" id="GO:0005576">
    <property type="term" value="C:extracellular region"/>
    <property type="evidence" value="ECO:0007669"/>
    <property type="project" value="UniProtKB-SubCell"/>
</dbReference>
<dbReference type="PROSITE" id="PS51257">
    <property type="entry name" value="PROKAR_LIPOPROTEIN"/>
    <property type="match status" value="1"/>
</dbReference>
<dbReference type="GO" id="GO:0045087">
    <property type="term" value="P:innate immune response"/>
    <property type="evidence" value="ECO:0007669"/>
    <property type="project" value="UniProtKB-KW"/>
</dbReference>
<evidence type="ECO:0000256" key="9">
    <source>
        <dbReference type="ARBA" id="ARBA00023157"/>
    </source>
</evidence>
<evidence type="ECO:0000256" key="6">
    <source>
        <dbReference type="ARBA" id="ARBA00022729"/>
    </source>
</evidence>
<feature type="signal peptide" evidence="12">
    <location>
        <begin position="1"/>
        <end position="22"/>
    </location>
</feature>
<evidence type="ECO:0000256" key="4">
    <source>
        <dbReference type="ARBA" id="ARBA00022529"/>
    </source>
</evidence>
<dbReference type="PANTHER" id="PTHR11022">
    <property type="entry name" value="PEPTIDOGLYCAN RECOGNITION PROTEIN"/>
    <property type="match status" value="1"/>
</dbReference>
<dbReference type="EMBL" id="GFFW01003838">
    <property type="protein sequence ID" value="JAV40950.1"/>
    <property type="molecule type" value="Transcribed_RNA"/>
</dbReference>
<dbReference type="CDD" id="cd06583">
    <property type="entry name" value="PGRP"/>
    <property type="match status" value="1"/>
</dbReference>
<dbReference type="GO" id="GO:0009253">
    <property type="term" value="P:peptidoglycan catabolic process"/>
    <property type="evidence" value="ECO:0007669"/>
    <property type="project" value="InterPro"/>
</dbReference>
<keyword evidence="7 10" id="KW-0391">Immunity</keyword>
<evidence type="ECO:0000313" key="15">
    <source>
        <dbReference type="EMBL" id="JAV40950.1"/>
    </source>
</evidence>
<organism evidence="15">
    <name type="scientific">Castor canadensis</name>
    <name type="common">American beaver</name>
    <dbReference type="NCBI Taxonomy" id="51338"/>
    <lineage>
        <taxon>Eukaryota</taxon>
        <taxon>Metazoa</taxon>
        <taxon>Chordata</taxon>
        <taxon>Craniata</taxon>
        <taxon>Vertebrata</taxon>
        <taxon>Euteleostomi</taxon>
        <taxon>Mammalia</taxon>
        <taxon>Eutheria</taxon>
        <taxon>Euarchontoglires</taxon>
        <taxon>Glires</taxon>
        <taxon>Rodentia</taxon>
        <taxon>Castorimorpha</taxon>
        <taxon>Castoridae</taxon>
        <taxon>Castor</taxon>
    </lineage>
</organism>
<comment type="function">
    <text evidence="10">Innate immunity protein that plays several important functions in antimicrobial and antitumor defense systems.</text>
</comment>
<dbReference type="InterPro" id="IPR002502">
    <property type="entry name" value="Amidase_domain"/>
</dbReference>
<feature type="disulfide bond" evidence="11">
    <location>
        <begin position="60"/>
        <end position="66"/>
    </location>
</feature>
<gene>
    <name evidence="15" type="primary">PGLYRP1</name>
    <name evidence="16 18" type="synonym">Pglyrp1</name>
</gene>
<dbReference type="Proteomes" id="UP001732720">
    <property type="component" value="Chromosome 16"/>
</dbReference>
<comment type="subcellular location">
    <subcellularLocation>
        <location evidence="1">Secreted</location>
    </subcellularLocation>
</comment>
<dbReference type="CTD" id="8993"/>
<dbReference type="GO" id="GO:0042834">
    <property type="term" value="F:peptidoglycan binding"/>
    <property type="evidence" value="ECO:0007669"/>
    <property type="project" value="InterPro"/>
</dbReference>
<accession>A0A250YBI0</accession>
<dbReference type="GO" id="GO:0051239">
    <property type="term" value="P:regulation of multicellular organismal process"/>
    <property type="evidence" value="ECO:0007669"/>
    <property type="project" value="UniProtKB-ARBA"/>
</dbReference>
<evidence type="ECO:0000256" key="12">
    <source>
        <dbReference type="SAM" id="SignalP"/>
    </source>
</evidence>
<sequence>MTGPRAALIACTLLALLGLGACCSFIVPRNEWGALASKCAERLQHPLQYVVISHTAGSTCDSPSSCQQQARNVQHYHVRTKDWCDVAYNFLIGEDGLVYEGRGWNIKGAHTGPTWNPISIGVTFMGNYMERVPPQRAIRALQNLLECGVTNRFLRPDYEIKGHRDVQQTLSPGDQLYRLIQLLPHYRA</sequence>
<reference evidence="16" key="2">
    <citation type="submission" date="2023-09" db="UniProtKB">
        <authorList>
            <consortium name="Ensembl"/>
        </authorList>
    </citation>
    <scope>IDENTIFICATION</scope>
</reference>
<dbReference type="GO" id="GO:0016019">
    <property type="term" value="F:peptidoglycan immune receptor activity"/>
    <property type="evidence" value="ECO:0007669"/>
    <property type="project" value="TreeGrafter"/>
</dbReference>
<dbReference type="PANTHER" id="PTHR11022:SF58">
    <property type="entry name" value="PEPTIDOGLYCAN RECOGNITION PROTEIN 1"/>
    <property type="match status" value="1"/>
</dbReference>
<evidence type="ECO:0000256" key="1">
    <source>
        <dbReference type="ARBA" id="ARBA00004613"/>
    </source>
</evidence>
<dbReference type="SMART" id="SM00701">
    <property type="entry name" value="PGRP"/>
    <property type="match status" value="1"/>
</dbReference>
<feature type="domain" description="N-acetylmuramoyl-L-alanine amidase" evidence="13">
    <location>
        <begin position="35"/>
        <end position="173"/>
    </location>
</feature>
<reference evidence="18" key="3">
    <citation type="submission" date="2025-04" db="UniProtKB">
        <authorList>
            <consortium name="RefSeq"/>
        </authorList>
    </citation>
    <scope>IDENTIFICATION</scope>
    <source>
        <tissue evidence="18">Leukocyte</tissue>
    </source>
</reference>
<dbReference type="KEGG" id="ccan:109684508"/>
<dbReference type="InterPro" id="IPR017331">
    <property type="entry name" value="Peptidoglycan_recognition"/>
</dbReference>
<dbReference type="InterPro" id="IPR015510">
    <property type="entry name" value="PGRP"/>
</dbReference>